<dbReference type="EMBL" id="QOZG01000007">
    <property type="protein sequence ID" value="RCS22676.1"/>
    <property type="molecule type" value="Genomic_DNA"/>
</dbReference>
<dbReference type="InterPro" id="IPR029058">
    <property type="entry name" value="AB_hydrolase_fold"/>
</dbReference>
<dbReference type="InterPro" id="IPR050471">
    <property type="entry name" value="AB_hydrolase"/>
</dbReference>
<gene>
    <name evidence="2" type="ORF">DUT91_17535</name>
</gene>
<evidence type="ECO:0000259" key="1">
    <source>
        <dbReference type="Pfam" id="PF00561"/>
    </source>
</evidence>
<dbReference type="SUPFAM" id="SSF53474">
    <property type="entry name" value="alpha/beta-Hydrolases"/>
    <property type="match status" value="1"/>
</dbReference>
<reference evidence="2 3" key="1">
    <citation type="submission" date="2018-07" db="EMBL/GenBank/DDBJ databases">
        <title>The draft genome of Phyllobacterium salinisoli.</title>
        <authorList>
            <person name="Liu L."/>
            <person name="Li L."/>
            <person name="Zhang X."/>
            <person name="Liang L."/>
        </authorList>
    </citation>
    <scope>NUCLEOTIDE SEQUENCE [LARGE SCALE GENOMIC DNA]</scope>
    <source>
        <strain evidence="2 3">LLAN61</strain>
    </source>
</reference>
<accession>A0A368JZU8</accession>
<protein>
    <submittedName>
        <fullName evidence="2">Alpha/beta hydrolase</fullName>
    </submittedName>
</protein>
<dbReference type="PANTHER" id="PTHR43433:SF5">
    <property type="entry name" value="AB HYDROLASE-1 DOMAIN-CONTAINING PROTEIN"/>
    <property type="match status" value="1"/>
</dbReference>
<sequence length="261" mass="28778">MAIAKFDDYEVYYELHGQGSPIVLIAGYTCDHAFWDAVLPILAEHFQVVVFDNRGIGRTKDNGEPFSIETMMADSSALIDRLGLFRPAIVGQSMGGAITQAMFARFPEKFGQCIILNSTQRFRTAAMMALENLLALRKAGVDFDLLIEATVPWLNGSEWLSAQENIAAFKAALKTNPLPQSLADQERQLMALKPFDARPWNKPLDCPTLVISAIEDLLAPAREGKMLAEKLGAAFIEIPGGHASPIEQPERLSRILVEFLS</sequence>
<feature type="domain" description="AB hydrolase-1" evidence="1">
    <location>
        <begin position="21"/>
        <end position="247"/>
    </location>
</feature>
<organism evidence="2 3">
    <name type="scientific">Phyllobacterium salinisoli</name>
    <dbReference type="NCBI Taxonomy" id="1899321"/>
    <lineage>
        <taxon>Bacteria</taxon>
        <taxon>Pseudomonadati</taxon>
        <taxon>Pseudomonadota</taxon>
        <taxon>Alphaproteobacteria</taxon>
        <taxon>Hyphomicrobiales</taxon>
        <taxon>Phyllobacteriaceae</taxon>
        <taxon>Phyllobacterium</taxon>
    </lineage>
</organism>
<dbReference type="InterPro" id="IPR000073">
    <property type="entry name" value="AB_hydrolase_1"/>
</dbReference>
<dbReference type="Proteomes" id="UP000253420">
    <property type="component" value="Unassembled WGS sequence"/>
</dbReference>
<evidence type="ECO:0000313" key="2">
    <source>
        <dbReference type="EMBL" id="RCS22676.1"/>
    </source>
</evidence>
<dbReference type="RefSeq" id="WP_114441793.1">
    <property type="nucleotide sequence ID" value="NZ_QOZG01000007.1"/>
</dbReference>
<keyword evidence="3" id="KW-1185">Reference proteome</keyword>
<dbReference type="AlphaFoldDB" id="A0A368JZU8"/>
<dbReference type="OrthoDB" id="9796770at2"/>
<dbReference type="PRINTS" id="PR00111">
    <property type="entry name" value="ABHYDROLASE"/>
</dbReference>
<keyword evidence="2" id="KW-0378">Hydrolase</keyword>
<name>A0A368JZU8_9HYPH</name>
<dbReference type="SMR" id="A0A368JZU8"/>
<evidence type="ECO:0000313" key="3">
    <source>
        <dbReference type="Proteomes" id="UP000253420"/>
    </source>
</evidence>
<dbReference type="Gene3D" id="3.40.50.1820">
    <property type="entry name" value="alpha/beta hydrolase"/>
    <property type="match status" value="1"/>
</dbReference>
<dbReference type="Pfam" id="PF00561">
    <property type="entry name" value="Abhydrolase_1"/>
    <property type="match status" value="1"/>
</dbReference>
<proteinExistence type="predicted"/>
<comment type="caution">
    <text evidence="2">The sequence shown here is derived from an EMBL/GenBank/DDBJ whole genome shotgun (WGS) entry which is preliminary data.</text>
</comment>
<dbReference type="GO" id="GO:0016787">
    <property type="term" value="F:hydrolase activity"/>
    <property type="evidence" value="ECO:0007669"/>
    <property type="project" value="UniProtKB-KW"/>
</dbReference>
<dbReference type="PANTHER" id="PTHR43433">
    <property type="entry name" value="HYDROLASE, ALPHA/BETA FOLD FAMILY PROTEIN"/>
    <property type="match status" value="1"/>
</dbReference>